<reference evidence="1 2" key="1">
    <citation type="journal article" date="2021" name="Hortic Res">
        <title>High-quality reference genome and annotation aids understanding of berry development for evergreen blueberry (Vaccinium darrowii).</title>
        <authorList>
            <person name="Yu J."/>
            <person name="Hulse-Kemp A.M."/>
            <person name="Babiker E."/>
            <person name="Staton M."/>
        </authorList>
    </citation>
    <scope>NUCLEOTIDE SEQUENCE [LARGE SCALE GENOMIC DNA]</scope>
    <source>
        <strain evidence="2">cv. NJ 8807/NJ 8810</strain>
        <tissue evidence="1">Young leaf</tissue>
    </source>
</reference>
<proteinExistence type="predicted"/>
<organism evidence="1 2">
    <name type="scientific">Vaccinium darrowii</name>
    <dbReference type="NCBI Taxonomy" id="229202"/>
    <lineage>
        <taxon>Eukaryota</taxon>
        <taxon>Viridiplantae</taxon>
        <taxon>Streptophyta</taxon>
        <taxon>Embryophyta</taxon>
        <taxon>Tracheophyta</taxon>
        <taxon>Spermatophyta</taxon>
        <taxon>Magnoliopsida</taxon>
        <taxon>eudicotyledons</taxon>
        <taxon>Gunneridae</taxon>
        <taxon>Pentapetalae</taxon>
        <taxon>asterids</taxon>
        <taxon>Ericales</taxon>
        <taxon>Ericaceae</taxon>
        <taxon>Vaccinioideae</taxon>
        <taxon>Vaccinieae</taxon>
        <taxon>Vaccinium</taxon>
    </lineage>
</organism>
<evidence type="ECO:0000313" key="2">
    <source>
        <dbReference type="Proteomes" id="UP000828048"/>
    </source>
</evidence>
<evidence type="ECO:0000313" key="1">
    <source>
        <dbReference type="EMBL" id="KAH7833747.1"/>
    </source>
</evidence>
<comment type="caution">
    <text evidence="1">The sequence shown here is derived from an EMBL/GenBank/DDBJ whole genome shotgun (WGS) entry which is preliminary data.</text>
</comment>
<dbReference type="Proteomes" id="UP000828048">
    <property type="component" value="Chromosome 2"/>
</dbReference>
<sequence>MADLVKQILAKPIQLADQVTKASDDVNYNRTECLEIKSKTEKLAGLLRQAARASNDLYERPTRRIIEDTEQVLDKALSLVFKCRANGVRRVFTIIPQGAFPKTSQQLENSIGNMSWLLQVSTPADNRGDDCLGLPPIAANEPILHLIWEQIAILTSGSIEERTDAAASLVSLARDNDRYGKLIIEEGGVAPLLKLAKEGRMEGQENAARAIGLLGRDPESVEQIVNAGVCGVFAKMLKEGRMTVQVVVAWAISELAANHPKCQDHFVQNNTIRLLVRHLAFETIQEHSKYLIPSKHALSIHNVVLANSSTSNSSSSNKHDNYENKHFTSQMSRPMSNETPSGHSQMHHLITNSLALRTQSNQNHAKNNHQHQQHVTLAGGSIKGREMEDPETKAQMKAMAARALWHLCSGNVAICKAITESRALLCFAVLLEKGPEEVKFNSAMALVEIAAVAEENAELRRSAFKPNSPACRAVVDQLLKIIEKGDSELLIPSVRAIGHLARTFRATETRMIPPLVKLLDEMDKENEVIMEAVIALTKFAETENYLHMNHCKAIIDGGGAKHLIQLVYFGELTVQPLALILLCYIALHVPDNEALAQAEVLKVIEWASKQGHLTRDPAIDSLLSDAKQKLELYQSRGSSGFH</sequence>
<gene>
    <name evidence="1" type="ORF">Vadar_009322</name>
</gene>
<name>A0ACB7WZ90_9ERIC</name>
<dbReference type="EMBL" id="CM037152">
    <property type="protein sequence ID" value="KAH7833747.1"/>
    <property type="molecule type" value="Genomic_DNA"/>
</dbReference>
<accession>A0ACB7WZ90</accession>
<keyword evidence="2" id="KW-1185">Reference proteome</keyword>
<protein>
    <submittedName>
        <fullName evidence="1">Uncharacterized protein</fullName>
    </submittedName>
</protein>